<protein>
    <recommendedName>
        <fullName evidence="3">Acetyltransferase</fullName>
    </recommendedName>
</protein>
<dbReference type="Proteomes" id="UP000465812">
    <property type="component" value="Chromosome"/>
</dbReference>
<keyword evidence="2" id="KW-1185">Reference proteome</keyword>
<dbReference type="EMBL" id="AP022590">
    <property type="protein sequence ID" value="BBY39892.1"/>
    <property type="molecule type" value="Genomic_DNA"/>
</dbReference>
<sequence length="68" mass="7875">MLRPVVASVLAIDPVCQRIMLDPDHRNTTVRRPCEFLRCEFRGEHSLPNRRTALYALERPTPEHAHNA</sequence>
<organism evidence="1 2">
    <name type="scientific">Mycobacterium mantenii</name>
    <dbReference type="NCBI Taxonomy" id="560555"/>
    <lineage>
        <taxon>Bacteria</taxon>
        <taxon>Bacillati</taxon>
        <taxon>Actinomycetota</taxon>
        <taxon>Actinomycetes</taxon>
        <taxon>Mycobacteriales</taxon>
        <taxon>Mycobacteriaceae</taxon>
        <taxon>Mycobacterium</taxon>
        <taxon>Mycobacterium avium complex (MAC)</taxon>
    </lineage>
</organism>
<name>A0ABN6AER2_MYCNT</name>
<evidence type="ECO:0008006" key="3">
    <source>
        <dbReference type="Google" id="ProtNLM"/>
    </source>
</evidence>
<accession>A0ABN6AER2</accession>
<evidence type="ECO:0000313" key="2">
    <source>
        <dbReference type="Proteomes" id="UP000465812"/>
    </source>
</evidence>
<evidence type="ECO:0000313" key="1">
    <source>
        <dbReference type="EMBL" id="BBY39892.1"/>
    </source>
</evidence>
<dbReference type="Gene3D" id="3.40.630.30">
    <property type="match status" value="1"/>
</dbReference>
<gene>
    <name evidence="1" type="ORF">MMAN_40260</name>
</gene>
<dbReference type="SUPFAM" id="SSF55729">
    <property type="entry name" value="Acyl-CoA N-acyltransferases (Nat)"/>
    <property type="match status" value="1"/>
</dbReference>
<reference evidence="1 2" key="1">
    <citation type="journal article" date="2019" name="Emerg. Microbes Infect.">
        <title>Comprehensive subspecies identification of 175 nontuberculous mycobacteria species based on 7547 genomic profiles.</title>
        <authorList>
            <person name="Matsumoto Y."/>
            <person name="Kinjo T."/>
            <person name="Motooka D."/>
            <person name="Nabeya D."/>
            <person name="Jung N."/>
            <person name="Uechi K."/>
            <person name="Horii T."/>
            <person name="Iida T."/>
            <person name="Fujita J."/>
            <person name="Nakamura S."/>
        </authorList>
    </citation>
    <scope>NUCLEOTIDE SEQUENCE [LARGE SCALE GENOMIC DNA]</scope>
    <source>
        <strain evidence="1 2">JCM 18113</strain>
    </source>
</reference>
<proteinExistence type="predicted"/>
<dbReference type="InterPro" id="IPR016181">
    <property type="entry name" value="Acyl_CoA_acyltransferase"/>
</dbReference>